<reference evidence="4 5" key="1">
    <citation type="submission" date="2019-09" db="EMBL/GenBank/DDBJ databases">
        <title>A chromosome-level genome assembly of the Chinese tupelo Nyssa sinensis.</title>
        <authorList>
            <person name="Yang X."/>
            <person name="Kang M."/>
            <person name="Yang Y."/>
            <person name="Xiong H."/>
            <person name="Wang M."/>
            <person name="Zhang Z."/>
            <person name="Wang Z."/>
            <person name="Wu H."/>
            <person name="Ma T."/>
            <person name="Liu J."/>
            <person name="Xi Z."/>
        </authorList>
    </citation>
    <scope>NUCLEOTIDE SEQUENCE [LARGE SCALE GENOMIC DNA]</scope>
    <source>
        <strain evidence="4">J267</strain>
        <tissue evidence="4">Leaf</tissue>
    </source>
</reference>
<organism evidence="4 5">
    <name type="scientific">Nyssa sinensis</name>
    <dbReference type="NCBI Taxonomy" id="561372"/>
    <lineage>
        <taxon>Eukaryota</taxon>
        <taxon>Viridiplantae</taxon>
        <taxon>Streptophyta</taxon>
        <taxon>Embryophyta</taxon>
        <taxon>Tracheophyta</taxon>
        <taxon>Spermatophyta</taxon>
        <taxon>Magnoliopsida</taxon>
        <taxon>eudicotyledons</taxon>
        <taxon>Gunneridae</taxon>
        <taxon>Pentapetalae</taxon>
        <taxon>asterids</taxon>
        <taxon>Cornales</taxon>
        <taxon>Nyssaceae</taxon>
        <taxon>Nyssa</taxon>
    </lineage>
</organism>
<evidence type="ECO:0000256" key="1">
    <source>
        <dbReference type="SAM" id="MobiDB-lite"/>
    </source>
</evidence>
<proteinExistence type="predicted"/>
<protein>
    <submittedName>
        <fullName evidence="4">Uncharacterized protein</fullName>
    </submittedName>
</protein>
<dbReference type="PANTHER" id="PTHR35094">
    <property type="entry name" value="LEUCINE-RICH REPEAT EXTENSIN-LIKE PROTEIN 2"/>
    <property type="match status" value="1"/>
</dbReference>
<feature type="chain" id="PRO_5023944025" evidence="3">
    <location>
        <begin position="30"/>
        <end position="183"/>
    </location>
</feature>
<feature type="transmembrane region" description="Helical" evidence="2">
    <location>
        <begin position="132"/>
        <end position="151"/>
    </location>
</feature>
<name>A0A5J5AT44_9ASTE</name>
<keyword evidence="3" id="KW-0732">Signal</keyword>
<feature type="transmembrane region" description="Helical" evidence="2">
    <location>
        <begin position="163"/>
        <end position="181"/>
    </location>
</feature>
<evidence type="ECO:0000256" key="2">
    <source>
        <dbReference type="SAM" id="Phobius"/>
    </source>
</evidence>
<keyword evidence="2" id="KW-0812">Transmembrane</keyword>
<evidence type="ECO:0000313" key="5">
    <source>
        <dbReference type="Proteomes" id="UP000325577"/>
    </source>
</evidence>
<dbReference type="OrthoDB" id="1728036at2759"/>
<feature type="region of interest" description="Disordered" evidence="1">
    <location>
        <begin position="71"/>
        <end position="96"/>
    </location>
</feature>
<dbReference type="EMBL" id="CM018042">
    <property type="protein sequence ID" value="KAA8532577.1"/>
    <property type="molecule type" value="Genomic_DNA"/>
</dbReference>
<feature type="signal peptide" evidence="3">
    <location>
        <begin position="1"/>
        <end position="29"/>
    </location>
</feature>
<keyword evidence="5" id="KW-1185">Reference proteome</keyword>
<sequence>MSITARGFDPAKLLTVLFLITAITTPINGLNPRKLDESTVPGTPYSGTKCTTCPSCYNQCYQSPPPPPPPPYPYPSPPPPPPPKSPSPPKNPSTPYCPPPPPPASYIYITGPPGNLYPVDQLISGAGRNFRVGLPVLLISGLLGLLASWFCIDHLIMSYDDSLLLCALFVIFSLLALINGGKA</sequence>
<keyword evidence="2" id="KW-1133">Transmembrane helix</keyword>
<evidence type="ECO:0000256" key="3">
    <source>
        <dbReference type="SAM" id="SignalP"/>
    </source>
</evidence>
<keyword evidence="2" id="KW-0472">Membrane</keyword>
<dbReference type="Proteomes" id="UP000325577">
    <property type="component" value="Linkage Group LG19"/>
</dbReference>
<accession>A0A5J5AT44</accession>
<dbReference type="AlphaFoldDB" id="A0A5J5AT44"/>
<dbReference type="PANTHER" id="PTHR35094:SF1">
    <property type="entry name" value="PROTEIN, PUTATIVE-RELATED"/>
    <property type="match status" value="1"/>
</dbReference>
<gene>
    <name evidence="4" type="ORF">F0562_032607</name>
</gene>
<evidence type="ECO:0000313" key="4">
    <source>
        <dbReference type="EMBL" id="KAA8532577.1"/>
    </source>
</evidence>